<dbReference type="InterPro" id="IPR023198">
    <property type="entry name" value="PGP-like_dom2"/>
</dbReference>
<keyword evidence="1" id="KW-0378">Hydrolase</keyword>
<keyword evidence="3" id="KW-1185">Reference proteome</keyword>
<reference evidence="2 3" key="1">
    <citation type="submission" date="2019-06" db="EMBL/GenBank/DDBJ databases">
        <title>Draft genome sequence of the filamentous fungus Phialemoniopsis curvata isolated from diesel fuel.</title>
        <authorList>
            <person name="Varaljay V.A."/>
            <person name="Lyon W.J."/>
            <person name="Crouch A.L."/>
            <person name="Drake C.E."/>
            <person name="Hollomon J.M."/>
            <person name="Nadeau L.J."/>
            <person name="Nunn H.S."/>
            <person name="Stevenson B.S."/>
            <person name="Bojanowski C.L."/>
            <person name="Crookes-Goodson W.J."/>
        </authorList>
    </citation>
    <scope>NUCLEOTIDE SEQUENCE [LARGE SCALE GENOMIC DNA]</scope>
    <source>
        <strain evidence="2 3">D216</strain>
    </source>
</reference>
<dbReference type="InParanoid" id="A0A507AHD0"/>
<dbReference type="InterPro" id="IPR051540">
    <property type="entry name" value="S-2-haloacid_dehalogenase"/>
</dbReference>
<dbReference type="InterPro" id="IPR006439">
    <property type="entry name" value="HAD-SF_hydro_IA"/>
</dbReference>
<dbReference type="InterPro" id="IPR036412">
    <property type="entry name" value="HAD-like_sf"/>
</dbReference>
<evidence type="ECO:0008006" key="4">
    <source>
        <dbReference type="Google" id="ProtNLM"/>
    </source>
</evidence>
<comment type="caution">
    <text evidence="2">The sequence shown here is derived from an EMBL/GenBank/DDBJ whole genome shotgun (WGS) entry which is preliminary data.</text>
</comment>
<name>A0A507AHD0_9PEZI</name>
<evidence type="ECO:0000256" key="1">
    <source>
        <dbReference type="ARBA" id="ARBA00022801"/>
    </source>
</evidence>
<dbReference type="Gene3D" id="1.10.150.240">
    <property type="entry name" value="Putative phosphatase, domain 2"/>
    <property type="match status" value="1"/>
</dbReference>
<dbReference type="RefSeq" id="XP_030991056.1">
    <property type="nucleotide sequence ID" value="XM_031144349.1"/>
</dbReference>
<evidence type="ECO:0000313" key="2">
    <source>
        <dbReference type="EMBL" id="TPX09345.1"/>
    </source>
</evidence>
<dbReference type="SUPFAM" id="SSF56784">
    <property type="entry name" value="HAD-like"/>
    <property type="match status" value="1"/>
</dbReference>
<dbReference type="Proteomes" id="UP000319257">
    <property type="component" value="Unassembled WGS sequence"/>
</dbReference>
<dbReference type="EMBL" id="SKBQ01000068">
    <property type="protein sequence ID" value="TPX09345.1"/>
    <property type="molecule type" value="Genomic_DNA"/>
</dbReference>
<dbReference type="PANTHER" id="PTHR43316">
    <property type="entry name" value="HYDROLASE, HALOACID DELAHOGENASE-RELATED"/>
    <property type="match status" value="1"/>
</dbReference>
<dbReference type="PRINTS" id="PR00413">
    <property type="entry name" value="HADHALOGNASE"/>
</dbReference>
<dbReference type="Gene3D" id="3.40.50.1000">
    <property type="entry name" value="HAD superfamily/HAD-like"/>
    <property type="match status" value="1"/>
</dbReference>
<dbReference type="Pfam" id="PF00702">
    <property type="entry name" value="Hydrolase"/>
    <property type="match status" value="1"/>
</dbReference>
<dbReference type="GO" id="GO:0016791">
    <property type="term" value="F:phosphatase activity"/>
    <property type="evidence" value="ECO:0007669"/>
    <property type="project" value="UniProtKB-ARBA"/>
</dbReference>
<dbReference type="AlphaFoldDB" id="A0A507AHD0"/>
<accession>A0A507AHD0</accession>
<proteinExistence type="predicted"/>
<sequence length="246" mass="27664">MAVSQNKHVVFDVVGTCVSYEAFFDALEARLGERFRQQSIGSRIFGYAWMEAGEKEYTYLTLAGKYTKFFDIFRAIFYRTLHQAGIAEPRKFATDEDREFLLASYRTLKPREGLKECFSKLREAGYTVWALTAGDTERVGGYLAAGGVDFPSEHFVSCDTIGIGKPSPQSYQHIVDKFPKSDQPIDLWFAAAHMWDSAGARNCGFKGAWASMWEQEPCLEIYGDMEVIADSLPAMADGIIKYSPSK</sequence>
<dbReference type="GeneID" id="41976836"/>
<dbReference type="STRING" id="1093900.A0A507AHD0"/>
<dbReference type="PANTHER" id="PTHR43316:SF4">
    <property type="entry name" value="ACID DEHALOGENASE, PUTATIVE (AFU_ORTHOLOGUE AFUA_8G05870)-RELATED"/>
    <property type="match status" value="1"/>
</dbReference>
<protein>
    <recommendedName>
        <fullName evidence="4">2-haloalkanoic acid dehalogenase</fullName>
    </recommendedName>
</protein>
<evidence type="ECO:0000313" key="3">
    <source>
        <dbReference type="Proteomes" id="UP000319257"/>
    </source>
</evidence>
<organism evidence="2 3">
    <name type="scientific">Thyridium curvatum</name>
    <dbReference type="NCBI Taxonomy" id="1093900"/>
    <lineage>
        <taxon>Eukaryota</taxon>
        <taxon>Fungi</taxon>
        <taxon>Dikarya</taxon>
        <taxon>Ascomycota</taxon>
        <taxon>Pezizomycotina</taxon>
        <taxon>Sordariomycetes</taxon>
        <taxon>Sordariomycetidae</taxon>
        <taxon>Thyridiales</taxon>
        <taxon>Thyridiaceae</taxon>
        <taxon>Thyridium</taxon>
    </lineage>
</organism>
<dbReference type="OrthoDB" id="2363873at2759"/>
<dbReference type="InterPro" id="IPR023214">
    <property type="entry name" value="HAD_sf"/>
</dbReference>
<gene>
    <name evidence="2" type="ORF">E0L32_009389</name>
</gene>